<reference evidence="2" key="1">
    <citation type="submission" date="2019-06" db="EMBL/GenBank/DDBJ databases">
        <authorList>
            <person name="Zheng W."/>
        </authorList>
    </citation>
    <scope>NUCLEOTIDE SEQUENCE</scope>
    <source>
        <strain evidence="2">QDHG01</strain>
    </source>
</reference>
<name>A0A8J8P5G8_HALGN</name>
<evidence type="ECO:0000313" key="2">
    <source>
        <dbReference type="EMBL" id="TNV86259.1"/>
    </source>
</evidence>
<comment type="caution">
    <text evidence="2">The sequence shown here is derived from an EMBL/GenBank/DDBJ whole genome shotgun (WGS) entry which is preliminary data.</text>
</comment>
<feature type="region of interest" description="Disordered" evidence="1">
    <location>
        <begin position="96"/>
        <end position="116"/>
    </location>
</feature>
<keyword evidence="3" id="KW-1185">Reference proteome</keyword>
<proteinExistence type="predicted"/>
<organism evidence="2 3">
    <name type="scientific">Halteria grandinella</name>
    <dbReference type="NCBI Taxonomy" id="5974"/>
    <lineage>
        <taxon>Eukaryota</taxon>
        <taxon>Sar</taxon>
        <taxon>Alveolata</taxon>
        <taxon>Ciliophora</taxon>
        <taxon>Intramacronucleata</taxon>
        <taxon>Spirotrichea</taxon>
        <taxon>Stichotrichia</taxon>
        <taxon>Sporadotrichida</taxon>
        <taxon>Halteriidae</taxon>
        <taxon>Halteria</taxon>
    </lineage>
</organism>
<gene>
    <name evidence="2" type="ORF">FGO68_gene8616</name>
</gene>
<evidence type="ECO:0000313" key="3">
    <source>
        <dbReference type="Proteomes" id="UP000785679"/>
    </source>
</evidence>
<evidence type="ECO:0000256" key="1">
    <source>
        <dbReference type="SAM" id="MobiDB-lite"/>
    </source>
</evidence>
<sequence>MQFQDHFDDPFYPSAGAAASSEVYYHQQFLYEVLPEPLQEPECEQQLQPEPLEIKTCHKYSLHVYLQEAQAEEVQDQCQEISVSRVRVTFADIPSSLYQEGTDQERGHPSHQKRGH</sequence>
<dbReference type="EMBL" id="RRYP01001202">
    <property type="protein sequence ID" value="TNV86259.1"/>
    <property type="molecule type" value="Genomic_DNA"/>
</dbReference>
<accession>A0A8J8P5G8</accession>
<dbReference type="Proteomes" id="UP000785679">
    <property type="component" value="Unassembled WGS sequence"/>
</dbReference>
<protein>
    <submittedName>
        <fullName evidence="2">Uncharacterized protein</fullName>
    </submittedName>
</protein>
<dbReference type="AlphaFoldDB" id="A0A8J8P5G8"/>